<sequence length="120" mass="13236">MGINVTIDLSGATKKVSQASERKARLEIADQILSDMEPYVPLLNDPLRTSGHVAGDGSKIIYNTPYARAQFYGGAYNKYRSFSFSKYTTPGTGKRWDLKASANHGNKWAEVGLRAMGFNK</sequence>
<proteinExistence type="predicted"/>
<dbReference type="InterPro" id="IPR021080">
    <property type="entry name" value="Minor_capsid_protein"/>
</dbReference>
<organism evidence="1">
    <name type="scientific">uncultured Caudovirales phage</name>
    <dbReference type="NCBI Taxonomy" id="2100421"/>
    <lineage>
        <taxon>Viruses</taxon>
        <taxon>Duplodnaviria</taxon>
        <taxon>Heunggongvirae</taxon>
        <taxon>Uroviricota</taxon>
        <taxon>Caudoviricetes</taxon>
        <taxon>Peduoviridae</taxon>
        <taxon>Maltschvirus</taxon>
        <taxon>Maltschvirus maltsch</taxon>
    </lineage>
</organism>
<dbReference type="EMBL" id="MF417961">
    <property type="protein sequence ID" value="ASN72599.1"/>
    <property type="molecule type" value="Genomic_DNA"/>
</dbReference>
<name>A0A2H4JD78_9CAUD</name>
<evidence type="ECO:0000313" key="1">
    <source>
        <dbReference type="EMBL" id="ASN72599.1"/>
    </source>
</evidence>
<reference evidence="1" key="1">
    <citation type="submission" date="2017-06" db="EMBL/GenBank/DDBJ databases">
        <title>Novel phages from South African skin metaviromes.</title>
        <authorList>
            <person name="van Zyl L.J."/>
            <person name="Abrahams Y."/>
            <person name="Stander E.A."/>
            <person name="Kirby B.M."/>
            <person name="Clavaud C."/>
            <person name="Farcet C."/>
            <person name="Breton L."/>
            <person name="Trindade M.I."/>
        </authorList>
    </citation>
    <scope>NUCLEOTIDE SEQUENCE</scope>
</reference>
<gene>
    <name evidence="1" type="ORF">10S15_6</name>
</gene>
<dbReference type="Pfam" id="PF11114">
    <property type="entry name" value="Minor_capsid_2"/>
    <property type="match status" value="1"/>
</dbReference>
<protein>
    <submittedName>
        <fullName evidence="1">Putative minor capsid protein</fullName>
    </submittedName>
</protein>
<accession>A0A2H4JD78</accession>